<dbReference type="SUPFAM" id="SSF48092">
    <property type="entry name" value="Transcription factor STAT-4 N-domain"/>
    <property type="match status" value="1"/>
</dbReference>
<dbReference type="KEGG" id="sasa:106583229"/>
<dbReference type="PANTHER" id="PTHR11801">
    <property type="entry name" value="SIGNAL TRANSDUCER AND ACTIVATOR OF TRANSCRIPTION"/>
    <property type="match status" value="1"/>
</dbReference>
<gene>
    <name evidence="4" type="primary">LOC106583229</name>
</gene>
<dbReference type="GO" id="GO:0007165">
    <property type="term" value="P:signal transduction"/>
    <property type="evidence" value="ECO:0007669"/>
    <property type="project" value="InterPro"/>
</dbReference>
<reference evidence="4" key="1">
    <citation type="submission" date="2025-08" db="UniProtKB">
        <authorList>
            <consortium name="RefSeq"/>
        </authorList>
    </citation>
    <scope>IDENTIFICATION</scope>
</reference>
<organism evidence="3 4">
    <name type="scientific">Salmo salar</name>
    <name type="common">Atlantic salmon</name>
    <dbReference type="NCBI Taxonomy" id="8030"/>
    <lineage>
        <taxon>Eukaryota</taxon>
        <taxon>Metazoa</taxon>
        <taxon>Chordata</taxon>
        <taxon>Craniata</taxon>
        <taxon>Vertebrata</taxon>
        <taxon>Euteleostomi</taxon>
        <taxon>Actinopterygii</taxon>
        <taxon>Neopterygii</taxon>
        <taxon>Teleostei</taxon>
        <taxon>Protacanthopterygii</taxon>
        <taxon>Salmoniformes</taxon>
        <taxon>Salmonidae</taxon>
        <taxon>Salmoninae</taxon>
        <taxon>Salmo</taxon>
    </lineage>
</organism>
<dbReference type="Gene3D" id="1.10.532.10">
    <property type="entry name" value="STAT transcription factor, N-terminal domain"/>
    <property type="match status" value="1"/>
</dbReference>
<evidence type="ECO:0000313" key="3">
    <source>
        <dbReference type="Proteomes" id="UP001652741"/>
    </source>
</evidence>
<keyword evidence="1" id="KW-0727">SH2 domain</keyword>
<dbReference type="OrthoDB" id="19300at2759"/>
<evidence type="ECO:0000259" key="2">
    <source>
        <dbReference type="SMART" id="SM00964"/>
    </source>
</evidence>
<accession>A0A1S3P4Z8</accession>
<dbReference type="AlphaFoldDB" id="A0A1S3P4Z8"/>
<dbReference type="RefSeq" id="XP_014022631.1">
    <property type="nucleotide sequence ID" value="XM_014167156.2"/>
</dbReference>
<dbReference type="InterPro" id="IPR001217">
    <property type="entry name" value="STAT"/>
</dbReference>
<evidence type="ECO:0000313" key="4">
    <source>
        <dbReference type="RefSeq" id="XP_014022631.1"/>
    </source>
</evidence>
<sequence>MYACYYCSRAYKKPGMAQWEKLMQLESVYLKQVGELYDGDSFPMDVRHYLAHWIEGQDWEHAAQDYDIAMVLFQVLLENLDIQYSRFVQQGEPFLLQHNICRFKHNFQRYQEEPYTLASIILWFLRKEEEIVHSAELAEQVQLLQVQQNPMETDSQWNIECKMTDLKKKVQSMLSGVGLLLDDAEEVLFVLVREELVQWQRRHQKACIGAPDSTCLDQLEKWFTTEAESLFQVCKFLKLEELMGKVTYEHDPLKTQKPALQKRVDSLLNCLLKRSCIIYNTQSHWLMKNSNKLAQSLHTKIVNTQTLQMGLALS</sequence>
<proteinExistence type="predicted"/>
<dbReference type="InterPro" id="IPR015988">
    <property type="entry name" value="STAT_TF_CC"/>
</dbReference>
<keyword evidence="3" id="KW-1185">Reference proteome</keyword>
<dbReference type="Pfam" id="PF02865">
    <property type="entry name" value="STAT_int"/>
    <property type="match status" value="1"/>
</dbReference>
<dbReference type="SMART" id="SM00964">
    <property type="entry name" value="STAT_int"/>
    <property type="match status" value="1"/>
</dbReference>
<dbReference type="GeneID" id="106583229"/>
<name>A0A1S3P4Z8_SALSA</name>
<dbReference type="GO" id="GO:0003700">
    <property type="term" value="F:DNA-binding transcription factor activity"/>
    <property type="evidence" value="ECO:0007669"/>
    <property type="project" value="InterPro"/>
</dbReference>
<evidence type="ECO:0000256" key="1">
    <source>
        <dbReference type="ARBA" id="ARBA00022999"/>
    </source>
</evidence>
<dbReference type="Proteomes" id="UP001652741">
    <property type="component" value="Chromosome ssa22"/>
</dbReference>
<dbReference type="InterPro" id="IPR036535">
    <property type="entry name" value="STAT_N_sf"/>
</dbReference>
<dbReference type="InterPro" id="IPR013799">
    <property type="entry name" value="STAT_TF_prot_interaction"/>
</dbReference>
<dbReference type="SUPFAM" id="SSF47655">
    <property type="entry name" value="STAT"/>
    <property type="match status" value="1"/>
</dbReference>
<feature type="domain" description="STAT transcription factor protein interaction" evidence="2">
    <location>
        <begin position="17"/>
        <end position="138"/>
    </location>
</feature>
<protein>
    <submittedName>
        <fullName evidence="4">Signal transducer and activator of transcription 1 isoform X1</fullName>
    </submittedName>
</protein>